<dbReference type="EMBL" id="NKXS01002484">
    <property type="protein sequence ID" value="PIN13417.1"/>
    <property type="molecule type" value="Genomic_DNA"/>
</dbReference>
<feature type="coiled-coil region" evidence="4">
    <location>
        <begin position="73"/>
        <end position="100"/>
    </location>
</feature>
<dbReference type="InterPro" id="IPR011990">
    <property type="entry name" value="TPR-like_helical_dom_sf"/>
</dbReference>
<dbReference type="NCBIfam" id="TIGR00756">
    <property type="entry name" value="PPR"/>
    <property type="match status" value="1"/>
</dbReference>
<dbReference type="Pfam" id="PF13812">
    <property type="entry name" value="PPR_3"/>
    <property type="match status" value="2"/>
</dbReference>
<comment type="caution">
    <text evidence="5">The sequence shown here is derived from an EMBL/GenBank/DDBJ whole genome shotgun (WGS) entry which is preliminary data.</text>
</comment>
<dbReference type="OrthoDB" id="185373at2759"/>
<protein>
    <recommendedName>
        <fullName evidence="7">Pentacotripeptide-repeat region of PRORP domain-containing protein</fullName>
    </recommendedName>
</protein>
<dbReference type="STRING" id="429701.A0A2G9H7C1"/>
<dbReference type="PANTHER" id="PTHR47874">
    <property type="entry name" value="EXPRESSED PROTEIN"/>
    <property type="match status" value="1"/>
</dbReference>
<keyword evidence="2" id="KW-0677">Repeat</keyword>
<organism evidence="5 6">
    <name type="scientific">Handroanthus impetiginosus</name>
    <dbReference type="NCBI Taxonomy" id="429701"/>
    <lineage>
        <taxon>Eukaryota</taxon>
        <taxon>Viridiplantae</taxon>
        <taxon>Streptophyta</taxon>
        <taxon>Embryophyta</taxon>
        <taxon>Tracheophyta</taxon>
        <taxon>Spermatophyta</taxon>
        <taxon>Magnoliopsida</taxon>
        <taxon>eudicotyledons</taxon>
        <taxon>Gunneridae</taxon>
        <taxon>Pentapetalae</taxon>
        <taxon>asterids</taxon>
        <taxon>lamiids</taxon>
        <taxon>Lamiales</taxon>
        <taxon>Bignoniaceae</taxon>
        <taxon>Crescentiina</taxon>
        <taxon>Tabebuia alliance</taxon>
        <taxon>Handroanthus</taxon>
    </lineage>
</organism>
<keyword evidence="6" id="KW-1185">Reference proteome</keyword>
<evidence type="ECO:0000313" key="6">
    <source>
        <dbReference type="Proteomes" id="UP000231279"/>
    </source>
</evidence>
<evidence type="ECO:0000256" key="2">
    <source>
        <dbReference type="ARBA" id="ARBA00022737"/>
    </source>
</evidence>
<dbReference type="GO" id="GO:0003729">
    <property type="term" value="F:mRNA binding"/>
    <property type="evidence" value="ECO:0007669"/>
    <property type="project" value="InterPro"/>
</dbReference>
<gene>
    <name evidence="5" type="ORF">CDL12_13964</name>
</gene>
<accession>A0A2G9H7C1</accession>
<evidence type="ECO:0008006" key="7">
    <source>
        <dbReference type="Google" id="ProtNLM"/>
    </source>
</evidence>
<dbReference type="InterPro" id="IPR002885">
    <property type="entry name" value="PPR_rpt"/>
</dbReference>
<comment type="similarity">
    <text evidence="1">Belongs to the PPR family. P subfamily.</text>
</comment>
<dbReference type="Pfam" id="PF01535">
    <property type="entry name" value="PPR"/>
    <property type="match status" value="1"/>
</dbReference>
<dbReference type="AlphaFoldDB" id="A0A2G9H7C1"/>
<reference evidence="6" key="1">
    <citation type="journal article" date="2018" name="Gigascience">
        <title>Genome assembly of the Pink Ipe (Handroanthus impetiginosus, Bignoniaceae), a highly valued, ecologically keystone Neotropical timber forest tree.</title>
        <authorList>
            <person name="Silva-Junior O.B."/>
            <person name="Grattapaglia D."/>
            <person name="Novaes E."/>
            <person name="Collevatti R.G."/>
        </authorList>
    </citation>
    <scope>NUCLEOTIDE SEQUENCE [LARGE SCALE GENOMIC DNA]</scope>
    <source>
        <strain evidence="6">cv. UFG-1</strain>
    </source>
</reference>
<proteinExistence type="inferred from homology"/>
<dbReference type="PANTHER" id="PTHR47874:SF1">
    <property type="entry name" value="OS05G0407900 PROTEIN"/>
    <property type="match status" value="1"/>
</dbReference>
<dbReference type="PROSITE" id="PS51375">
    <property type="entry name" value="PPR"/>
    <property type="match status" value="1"/>
</dbReference>
<keyword evidence="4" id="KW-0175">Coiled coil</keyword>
<evidence type="ECO:0000313" key="5">
    <source>
        <dbReference type="EMBL" id="PIN13417.1"/>
    </source>
</evidence>
<dbReference type="InterPro" id="IPR044179">
    <property type="entry name" value="PPR5-like"/>
</dbReference>
<dbReference type="Gene3D" id="1.25.40.10">
    <property type="entry name" value="Tetratricopeptide repeat domain"/>
    <property type="match status" value="3"/>
</dbReference>
<dbReference type="Proteomes" id="UP000231279">
    <property type="component" value="Unassembled WGS sequence"/>
</dbReference>
<name>A0A2G9H7C1_9LAMI</name>
<evidence type="ECO:0000256" key="3">
    <source>
        <dbReference type="PROSITE-ProRule" id="PRU00708"/>
    </source>
</evidence>
<evidence type="ECO:0000256" key="4">
    <source>
        <dbReference type="SAM" id="Coils"/>
    </source>
</evidence>
<feature type="repeat" description="PPR" evidence="3">
    <location>
        <begin position="220"/>
        <end position="254"/>
    </location>
</feature>
<sequence length="505" mass="58515">MKRVWRISNFQKFRKISSFCFNAHITITKPSISVQFIRQHVTETPGADGSKATFPDIMSLFSDKWSCVETPPEKELRKKVSKLNDEILGHEDDVEKIEEVLEENGVPLFRFYSDGSAVVELLKQLKQFPRLAMEVLNWRRKKLDVAARMTTEEYSQGIVIAGRLNNVDLAIELFKEASNKQLKTTSLFNALMSAYMWNGLSFKCQSLFRDLKMDPACTPSIITYNVLISACGRLMLVDHMETILREVKDSNLTPTVNTYKGLIAGYITAWMWEKMEKTYLTMKAGSIKPNLDIHLLMIRGYAISGKLEKMEEMYEMVKEHVEIPLIACMICAYCKKADVSQAEKIEQLLRLIPENEYKPWLNVNLIRFYAKNDLFKRMENSINVAFKHKTYVTTTGVMRCIISSYFRHNAVDKLADFVQRAECAGWKLCRSLYHCKMIMYGSQMRLSEMENVLDEMDRVNIPIAKKTFWILLLAYERWGQRSKLEQVIGLMCKHGYELPADARFS</sequence>
<evidence type="ECO:0000256" key="1">
    <source>
        <dbReference type="ARBA" id="ARBA00007626"/>
    </source>
</evidence>